<evidence type="ECO:0000256" key="1">
    <source>
        <dbReference type="ARBA" id="ARBA00022670"/>
    </source>
</evidence>
<dbReference type="Pfam" id="PF00089">
    <property type="entry name" value="Trypsin"/>
    <property type="match status" value="1"/>
</dbReference>
<dbReference type="InterPro" id="IPR050430">
    <property type="entry name" value="Peptidase_S1"/>
</dbReference>
<dbReference type="VEuPathDB" id="VectorBase:AEPI011423"/>
<keyword evidence="2" id="KW-0378">Hydrolase</keyword>
<reference evidence="7" key="2">
    <citation type="submission" date="2020-05" db="UniProtKB">
        <authorList>
            <consortium name="EnsemblMetazoa"/>
        </authorList>
    </citation>
    <scope>IDENTIFICATION</scope>
    <source>
        <strain evidence="7">Epiroticus2</strain>
    </source>
</reference>
<dbReference type="STRING" id="199890.A0A182PWT6"/>
<evidence type="ECO:0000256" key="3">
    <source>
        <dbReference type="ARBA" id="ARBA00022825"/>
    </source>
</evidence>
<name>A0A182PWT6_9DIPT</name>
<keyword evidence="8" id="KW-1185">Reference proteome</keyword>
<dbReference type="InterPro" id="IPR043504">
    <property type="entry name" value="Peptidase_S1_PA_chymotrypsin"/>
</dbReference>
<dbReference type="Gene3D" id="2.40.10.10">
    <property type="entry name" value="Trypsin-like serine proteases"/>
    <property type="match status" value="1"/>
</dbReference>
<proteinExistence type="inferred from homology"/>
<evidence type="ECO:0000313" key="7">
    <source>
        <dbReference type="EnsemblMetazoa" id="AEPI011423-PA"/>
    </source>
</evidence>
<protein>
    <recommendedName>
        <fullName evidence="6">Peptidase S1 domain-containing protein</fullName>
    </recommendedName>
</protein>
<comment type="similarity">
    <text evidence="5">Belongs to the peptidase S1 family. CLIP subfamily.</text>
</comment>
<dbReference type="InterPro" id="IPR009003">
    <property type="entry name" value="Peptidase_S1_PA"/>
</dbReference>
<dbReference type="InterPro" id="IPR001254">
    <property type="entry name" value="Trypsin_dom"/>
</dbReference>
<reference evidence="8" key="1">
    <citation type="submission" date="2013-03" db="EMBL/GenBank/DDBJ databases">
        <title>The Genome Sequence of Anopheles epiroticus epiroticus2.</title>
        <authorList>
            <consortium name="The Broad Institute Genomics Platform"/>
            <person name="Neafsey D.E."/>
            <person name="Howell P."/>
            <person name="Walker B."/>
            <person name="Young S.K."/>
            <person name="Zeng Q."/>
            <person name="Gargeya S."/>
            <person name="Fitzgerald M."/>
            <person name="Haas B."/>
            <person name="Abouelleil A."/>
            <person name="Allen A.W."/>
            <person name="Alvarado L."/>
            <person name="Arachchi H.M."/>
            <person name="Berlin A.M."/>
            <person name="Chapman S.B."/>
            <person name="Gainer-Dewar J."/>
            <person name="Goldberg J."/>
            <person name="Griggs A."/>
            <person name="Gujja S."/>
            <person name="Hansen M."/>
            <person name="Howarth C."/>
            <person name="Imamovic A."/>
            <person name="Ireland A."/>
            <person name="Larimer J."/>
            <person name="McCowan C."/>
            <person name="Murphy C."/>
            <person name="Pearson M."/>
            <person name="Poon T.W."/>
            <person name="Priest M."/>
            <person name="Roberts A."/>
            <person name="Saif S."/>
            <person name="Shea T."/>
            <person name="Sisk P."/>
            <person name="Sykes S."/>
            <person name="Wortman J."/>
            <person name="Nusbaum C."/>
            <person name="Birren B."/>
        </authorList>
    </citation>
    <scope>NUCLEOTIDE SEQUENCE [LARGE SCALE GENOMIC DNA]</scope>
    <source>
        <strain evidence="8">Epiroticus2</strain>
    </source>
</reference>
<dbReference type="EnsemblMetazoa" id="AEPI011423-RA">
    <property type="protein sequence ID" value="AEPI011423-PA"/>
    <property type="gene ID" value="AEPI011423"/>
</dbReference>
<dbReference type="PROSITE" id="PS50240">
    <property type="entry name" value="TRYPSIN_DOM"/>
    <property type="match status" value="1"/>
</dbReference>
<evidence type="ECO:0000256" key="2">
    <source>
        <dbReference type="ARBA" id="ARBA00022801"/>
    </source>
</evidence>
<dbReference type="SUPFAM" id="SSF50494">
    <property type="entry name" value="Trypsin-like serine proteases"/>
    <property type="match status" value="1"/>
</dbReference>
<keyword evidence="3" id="KW-0720">Serine protease</keyword>
<keyword evidence="1" id="KW-0645">Protease</keyword>
<organism evidence="7 8">
    <name type="scientific">Anopheles epiroticus</name>
    <dbReference type="NCBI Taxonomy" id="199890"/>
    <lineage>
        <taxon>Eukaryota</taxon>
        <taxon>Metazoa</taxon>
        <taxon>Ecdysozoa</taxon>
        <taxon>Arthropoda</taxon>
        <taxon>Hexapoda</taxon>
        <taxon>Insecta</taxon>
        <taxon>Pterygota</taxon>
        <taxon>Neoptera</taxon>
        <taxon>Endopterygota</taxon>
        <taxon>Diptera</taxon>
        <taxon>Nematocera</taxon>
        <taxon>Culicoidea</taxon>
        <taxon>Culicidae</taxon>
        <taxon>Anophelinae</taxon>
        <taxon>Anopheles</taxon>
    </lineage>
</organism>
<evidence type="ECO:0000256" key="4">
    <source>
        <dbReference type="ARBA" id="ARBA00023157"/>
    </source>
</evidence>
<keyword evidence="4" id="KW-1015">Disulfide bond</keyword>
<dbReference type="GO" id="GO:0006508">
    <property type="term" value="P:proteolysis"/>
    <property type="evidence" value="ECO:0007669"/>
    <property type="project" value="UniProtKB-KW"/>
</dbReference>
<accession>A0A182PWT6</accession>
<dbReference type="PANTHER" id="PTHR24276">
    <property type="entry name" value="POLYSERASE-RELATED"/>
    <property type="match status" value="1"/>
</dbReference>
<evidence type="ECO:0000256" key="5">
    <source>
        <dbReference type="ARBA" id="ARBA00024195"/>
    </source>
</evidence>
<dbReference type="Proteomes" id="UP000075885">
    <property type="component" value="Unassembled WGS sequence"/>
</dbReference>
<evidence type="ECO:0000313" key="8">
    <source>
        <dbReference type="Proteomes" id="UP000075885"/>
    </source>
</evidence>
<sequence length="214" mass="23280">LANEKDETLVKEVGQSGRIINGNRVEIANFKYVVIVRGVSNFATSGGVLFQVIRIAIHPSYILDRGPGVADYNVAILRVRTNAFINRLTRIPFATAEVQIGARCLICGWGRINLRVPEPSAELRFVFMNIVSQSACSARWASSRFQTITSNMICVGSRNVDICYGDNGAPLVCNGVLVGVASFSNPSCDGSRPAGFTKIIAPNITAFIRRETRV</sequence>
<dbReference type="SMART" id="SM00020">
    <property type="entry name" value="Tryp_SPc"/>
    <property type="match status" value="1"/>
</dbReference>
<dbReference type="PANTHER" id="PTHR24276:SF96">
    <property type="entry name" value="PEPTIDASE S1 DOMAIN-CONTAINING PROTEIN"/>
    <property type="match status" value="1"/>
</dbReference>
<evidence type="ECO:0000259" key="6">
    <source>
        <dbReference type="PROSITE" id="PS50240"/>
    </source>
</evidence>
<dbReference type="GO" id="GO:0004252">
    <property type="term" value="F:serine-type endopeptidase activity"/>
    <property type="evidence" value="ECO:0007669"/>
    <property type="project" value="InterPro"/>
</dbReference>
<dbReference type="AlphaFoldDB" id="A0A182PWT6"/>
<feature type="domain" description="Peptidase S1" evidence="6">
    <location>
        <begin position="16"/>
        <end position="213"/>
    </location>
</feature>